<dbReference type="SUPFAM" id="SSF53474">
    <property type="entry name" value="alpha/beta-Hydrolases"/>
    <property type="match status" value="1"/>
</dbReference>
<organism evidence="1 2">
    <name type="scientific">Xenorhabdus thuongxuanensis</name>
    <dbReference type="NCBI Taxonomy" id="1873484"/>
    <lineage>
        <taxon>Bacteria</taxon>
        <taxon>Pseudomonadati</taxon>
        <taxon>Pseudomonadota</taxon>
        <taxon>Gammaproteobacteria</taxon>
        <taxon>Enterobacterales</taxon>
        <taxon>Morganellaceae</taxon>
        <taxon>Xenorhabdus</taxon>
    </lineage>
</organism>
<keyword evidence="2" id="KW-1185">Reference proteome</keyword>
<dbReference type="Proteomes" id="UP000186277">
    <property type="component" value="Unassembled WGS sequence"/>
</dbReference>
<dbReference type="InterPro" id="IPR029058">
    <property type="entry name" value="AB_hydrolase_fold"/>
</dbReference>
<reference evidence="1 2" key="1">
    <citation type="submission" date="2016-09" db="EMBL/GenBank/DDBJ databases">
        <title>Xenorhabdus thuongxuanensis sp. nov. and Xenorhabdus eapokensis sp. nov., isolated from Steinernema species.</title>
        <authorList>
            <person name="Kaempfer P."/>
            <person name="Tobias N.J."/>
            <person name="Phan Ke L."/>
            <person name="Bode H.B."/>
            <person name="Glaeser S.P."/>
        </authorList>
    </citation>
    <scope>NUCLEOTIDE SEQUENCE [LARGE SCALE GENOMIC DNA]</scope>
    <source>
        <strain evidence="1 2">30TX1</strain>
    </source>
</reference>
<dbReference type="Gene3D" id="3.40.50.1820">
    <property type="entry name" value="alpha/beta hydrolase"/>
    <property type="match status" value="1"/>
</dbReference>
<proteinExistence type="predicted"/>
<dbReference type="RefSeq" id="WP_074021274.1">
    <property type="nucleotide sequence ID" value="NZ_CAWMWP010000053.1"/>
</dbReference>
<dbReference type="EMBL" id="MKGR01000029">
    <property type="protein sequence ID" value="OKP02829.1"/>
    <property type="molecule type" value="Genomic_DNA"/>
</dbReference>
<protein>
    <submittedName>
        <fullName evidence="1">Uncharacterized protein</fullName>
    </submittedName>
</protein>
<dbReference type="AlphaFoldDB" id="A0A1Q5TRI0"/>
<sequence>MNYFSFIEKQSVFETPFITSLQNDNKENVIVSWIASDGNNAYHYWYKVLEEEIIFLHLEESIYQNIISFSKENYALSTNNNVKVFSLENNKMCGLINLKNIKSIKFDYKNTLWLLSGETLFKTLPNSFGKYYAFQKNIKSFILEEKNNYLLSVDDKNDFTLIVNDGKEIFKYKIGKIKCNSRTHFNIVPTESYIYIYIQPKDLVSKINNHLIVLNKHDLNSIKNINVEAVSHLSIKNINLSRWKNNDVLFICEKNNNVYLCHYNSVNERITPVSLPQHVVINFVSSNCCSSIYYIAIEYVSNKPIRKIFEVTNHGNKFTTRMIFEDVGYKLSILKNGDCIFYGLLKNKLSILKYSRISRNVKIFYQNKTEYPSIPILNWLSVKKDIFNLNYKKENIIVVYYPGAHKLAMSGMQPNMFQECICRLLTKDKSKSYQGIIINLPSSFNSVNNFELNKEINEDNYLSGVITELNEIGFNKIVLCSGSLGGLSILNFLRNTNSSIPAILINPVYDYNILKKSLIKNKTRISELFSKIDTDILIIHSKEDEVTPWEHSKSFTDASVKRKLYTLENDDHIFKRSYNWECCNIEIEKFIMHLRFY</sequence>
<gene>
    <name evidence="1" type="ORF">Xentx_03105</name>
</gene>
<dbReference type="SUPFAM" id="SSF69322">
    <property type="entry name" value="Tricorn protease domain 2"/>
    <property type="match status" value="1"/>
</dbReference>
<evidence type="ECO:0000313" key="2">
    <source>
        <dbReference type="Proteomes" id="UP000186277"/>
    </source>
</evidence>
<name>A0A1Q5TRI0_9GAMM</name>
<comment type="caution">
    <text evidence="1">The sequence shown here is derived from an EMBL/GenBank/DDBJ whole genome shotgun (WGS) entry which is preliminary data.</text>
</comment>
<evidence type="ECO:0000313" key="1">
    <source>
        <dbReference type="EMBL" id="OKP02829.1"/>
    </source>
</evidence>
<accession>A0A1Q5TRI0</accession>
<dbReference type="OrthoDB" id="6438092at2"/>